<dbReference type="Pfam" id="PF13630">
    <property type="entry name" value="SdpI"/>
    <property type="match status" value="1"/>
</dbReference>
<proteinExistence type="predicted"/>
<comment type="caution">
    <text evidence="2">The sequence shown here is derived from an EMBL/GenBank/DDBJ whole genome shotgun (WGS) entry which is preliminary data.</text>
</comment>
<dbReference type="EMBL" id="BAABLM010000011">
    <property type="protein sequence ID" value="GAA4685530.1"/>
    <property type="molecule type" value="Genomic_DNA"/>
</dbReference>
<dbReference type="RefSeq" id="WP_345377225.1">
    <property type="nucleotide sequence ID" value="NZ_BAABLM010000011.1"/>
</dbReference>
<name>A0ABP8WDB6_9MICO</name>
<organism evidence="2 3">
    <name type="scientific">Frondihabitans cladoniiphilus</name>
    <dbReference type="NCBI Taxonomy" id="715785"/>
    <lineage>
        <taxon>Bacteria</taxon>
        <taxon>Bacillati</taxon>
        <taxon>Actinomycetota</taxon>
        <taxon>Actinomycetes</taxon>
        <taxon>Micrococcales</taxon>
        <taxon>Microbacteriaceae</taxon>
        <taxon>Frondihabitans</taxon>
    </lineage>
</organism>
<gene>
    <name evidence="2" type="ORF">GCM10025780_34930</name>
</gene>
<keyword evidence="1" id="KW-0472">Membrane</keyword>
<feature type="transmembrane region" description="Helical" evidence="1">
    <location>
        <begin position="6"/>
        <end position="27"/>
    </location>
</feature>
<evidence type="ECO:0000256" key="1">
    <source>
        <dbReference type="SAM" id="Phobius"/>
    </source>
</evidence>
<keyword evidence="1" id="KW-1133">Transmembrane helix</keyword>
<reference evidence="3" key="1">
    <citation type="journal article" date="2019" name="Int. J. Syst. Evol. Microbiol.">
        <title>The Global Catalogue of Microorganisms (GCM) 10K type strain sequencing project: providing services to taxonomists for standard genome sequencing and annotation.</title>
        <authorList>
            <consortium name="The Broad Institute Genomics Platform"/>
            <consortium name="The Broad Institute Genome Sequencing Center for Infectious Disease"/>
            <person name="Wu L."/>
            <person name="Ma J."/>
        </authorList>
    </citation>
    <scope>NUCLEOTIDE SEQUENCE [LARGE SCALE GENOMIC DNA]</scope>
    <source>
        <strain evidence="3">JCM 18956</strain>
    </source>
</reference>
<protein>
    <recommendedName>
        <fullName evidence="4">SdpI/YhfL family protein</fullName>
    </recommendedName>
</protein>
<keyword evidence="3" id="KW-1185">Reference proteome</keyword>
<keyword evidence="1" id="KW-0812">Transmembrane</keyword>
<dbReference type="InterPro" id="IPR025962">
    <property type="entry name" value="SdpI/YhfL"/>
</dbReference>
<sequence>MTVVAIVLFVLAAVVVGTTVAATSGILKRNTIAGIRIPALLSSDEAWEKGHQAALLPITIGGVIAVVGGIVLLVHPAGVVVVLIATIILFVALLSWGVLQATRTGLAIARRSLDE</sequence>
<evidence type="ECO:0000313" key="2">
    <source>
        <dbReference type="EMBL" id="GAA4685530.1"/>
    </source>
</evidence>
<accession>A0ABP8WDB6</accession>
<evidence type="ECO:0000313" key="3">
    <source>
        <dbReference type="Proteomes" id="UP001501295"/>
    </source>
</evidence>
<evidence type="ECO:0008006" key="4">
    <source>
        <dbReference type="Google" id="ProtNLM"/>
    </source>
</evidence>
<dbReference type="Proteomes" id="UP001501295">
    <property type="component" value="Unassembled WGS sequence"/>
</dbReference>
<feature type="transmembrane region" description="Helical" evidence="1">
    <location>
        <begin position="80"/>
        <end position="101"/>
    </location>
</feature>
<feature type="transmembrane region" description="Helical" evidence="1">
    <location>
        <begin position="53"/>
        <end position="74"/>
    </location>
</feature>